<gene>
    <name evidence="3" type="ORF">R1sor_018580</name>
</gene>
<evidence type="ECO:0000313" key="3">
    <source>
        <dbReference type="EMBL" id="KAL3700558.1"/>
    </source>
</evidence>
<comment type="similarity">
    <text evidence="1">Belongs to the QWRF family.</text>
</comment>
<sequence>MVAADSSSSTPAASLRLESQEPHDNGVTENGNGRAPSTAASEKISSNGTVQQRKARQNREITSRYKASNSSSTAASSTGAAQTAAATTSASRRHPSPNLGRSSSGDPAPPKRALSAERRRPWPSGGASTTPEPKPASPPTTGPSEGIWHGAKPRTTSRPEGLWPSSLQSKIPEGPSPNGSINGNMETRSDPGGEARSSVPDHTLKPTANGIHRPSDSGGGPPLRKGSPMRRQSIEQTENSRPGDHLRSKPDLQRWPGSSNGKVFGASALTRSVDLSAERDRSLSNRSNVSVSQSRPGSSGGIRSGRSSPASLISTAARNFTRSINEGPVGPASRPSSRNNTPERSGRSRATAPPVPPAPPVMVQTSVGKNPGKESSSSLVENGNSGESLSHVRQSSQETVLAGSDTQSAFGENASDTESVSSGGSGTTGSRTSSSTRGTTVPSRVWAAAERSRRLSEGDRMRSSMSEQDLSAAMKPGRRKVPTLGALIGPSSSNSAWGLSPGRGITPISSTPQPPVSPSARGGRGGSSPLRALPSPTRSRPPTANGSISRTSSIASAISGQELRLKGKKAMTQQEEAILLRIYHNRYLQWRFINAKAEAALSSQKAAAEKSLYSVWLKTCDLRSSVAQRRIELQLAKRRHKLRTILSNQADCLQEWTSLKQEHSTALSGVIGALEASILRVPVTGGARADVQAVKEALGSAVDVMNGVELSVQALLPRAQSMDGLVAKLAETAAQERALLAECGDLLSTAAALEIEERSLSTHLVQLQHEKIRLLGTTMDNGMATSDLMIDYSFLGYLSVSHFNVSKDLWRKYESTLQNGTEVCCLPRFSDVRSTMPSRASSIVLRTMSS</sequence>
<feature type="compositionally biased region" description="Polar residues" evidence="2">
    <location>
        <begin position="177"/>
        <end position="186"/>
    </location>
</feature>
<evidence type="ECO:0000313" key="4">
    <source>
        <dbReference type="Proteomes" id="UP001633002"/>
    </source>
</evidence>
<dbReference type="PANTHER" id="PTHR31807:SF37">
    <property type="entry name" value="HAUS AUGMIN-LIKE COMPLEX SUBUNIT 8"/>
    <property type="match status" value="1"/>
</dbReference>
<feature type="compositionally biased region" description="Low complexity" evidence="2">
    <location>
        <begin position="428"/>
        <end position="445"/>
    </location>
</feature>
<accession>A0ABD3IA39</accession>
<dbReference type="AlphaFoldDB" id="A0ABD3IA39"/>
<dbReference type="EMBL" id="JBJQOH010000001">
    <property type="protein sequence ID" value="KAL3700558.1"/>
    <property type="molecule type" value="Genomic_DNA"/>
</dbReference>
<feature type="compositionally biased region" description="Polar residues" evidence="2">
    <location>
        <begin position="312"/>
        <end position="324"/>
    </location>
</feature>
<name>A0ABD3IA39_9MARC</name>
<dbReference type="Proteomes" id="UP001633002">
    <property type="component" value="Unassembled WGS sequence"/>
</dbReference>
<protein>
    <submittedName>
        <fullName evidence="3">Uncharacterized protein</fullName>
    </submittedName>
</protein>
<dbReference type="PANTHER" id="PTHR31807">
    <property type="entry name" value="AUGMIN FAMILY MEMBER"/>
    <property type="match status" value="1"/>
</dbReference>
<feature type="compositionally biased region" description="Polar residues" evidence="2">
    <location>
        <begin position="38"/>
        <end position="52"/>
    </location>
</feature>
<feature type="compositionally biased region" description="Basic and acidic residues" evidence="2">
    <location>
        <begin position="241"/>
        <end position="252"/>
    </location>
</feature>
<organism evidence="3 4">
    <name type="scientific">Riccia sorocarpa</name>
    <dbReference type="NCBI Taxonomy" id="122646"/>
    <lineage>
        <taxon>Eukaryota</taxon>
        <taxon>Viridiplantae</taxon>
        <taxon>Streptophyta</taxon>
        <taxon>Embryophyta</taxon>
        <taxon>Marchantiophyta</taxon>
        <taxon>Marchantiopsida</taxon>
        <taxon>Marchantiidae</taxon>
        <taxon>Marchantiales</taxon>
        <taxon>Ricciaceae</taxon>
        <taxon>Riccia</taxon>
    </lineage>
</organism>
<feature type="compositionally biased region" description="Pro residues" evidence="2">
    <location>
        <begin position="132"/>
        <end position="141"/>
    </location>
</feature>
<feature type="compositionally biased region" description="Polar residues" evidence="2">
    <location>
        <begin position="334"/>
        <end position="343"/>
    </location>
</feature>
<feature type="compositionally biased region" description="Low complexity" evidence="2">
    <location>
        <begin position="1"/>
        <end position="14"/>
    </location>
</feature>
<reference evidence="3 4" key="1">
    <citation type="submission" date="2024-09" db="EMBL/GenBank/DDBJ databases">
        <title>Chromosome-scale assembly of Riccia sorocarpa.</title>
        <authorList>
            <person name="Paukszto L."/>
        </authorList>
    </citation>
    <scope>NUCLEOTIDE SEQUENCE [LARGE SCALE GENOMIC DNA]</scope>
    <source>
        <strain evidence="3">LP-2024</strain>
        <tissue evidence="3">Aerial parts of the thallus</tissue>
    </source>
</reference>
<feature type="compositionally biased region" description="Low complexity" evidence="2">
    <location>
        <begin position="284"/>
        <end position="297"/>
    </location>
</feature>
<dbReference type="InterPro" id="IPR007573">
    <property type="entry name" value="QWRF"/>
</dbReference>
<feature type="compositionally biased region" description="Polar residues" evidence="2">
    <location>
        <begin position="536"/>
        <end position="546"/>
    </location>
</feature>
<feature type="compositionally biased region" description="Polar residues" evidence="2">
    <location>
        <begin position="363"/>
        <end position="418"/>
    </location>
</feature>
<keyword evidence="4" id="KW-1185">Reference proteome</keyword>
<comment type="caution">
    <text evidence="3">The sequence shown here is derived from an EMBL/GenBank/DDBJ whole genome shotgun (WGS) entry which is preliminary data.</text>
</comment>
<feature type="region of interest" description="Disordered" evidence="2">
    <location>
        <begin position="1"/>
        <end position="553"/>
    </location>
</feature>
<evidence type="ECO:0000256" key="1">
    <source>
        <dbReference type="ARBA" id="ARBA00010016"/>
    </source>
</evidence>
<evidence type="ECO:0000256" key="2">
    <source>
        <dbReference type="SAM" id="MobiDB-lite"/>
    </source>
</evidence>
<feature type="compositionally biased region" description="Low complexity" evidence="2">
    <location>
        <begin position="67"/>
        <end position="90"/>
    </location>
</feature>
<dbReference type="Pfam" id="PF04484">
    <property type="entry name" value="QWRF"/>
    <property type="match status" value="1"/>
</dbReference>
<proteinExistence type="inferred from homology"/>
<feature type="compositionally biased region" description="Basic and acidic residues" evidence="2">
    <location>
        <begin position="450"/>
        <end position="462"/>
    </location>
</feature>